<dbReference type="OrthoDB" id="9812065at2"/>
<gene>
    <name evidence="6" type="ORF">KDA_62750</name>
</gene>
<dbReference type="Gene3D" id="3.20.20.370">
    <property type="entry name" value="Glycoside hydrolase/deacetylase"/>
    <property type="match status" value="1"/>
</dbReference>
<sequence>MRHRFLLMLMLVGLLFITVACADAPQPERVMASQLTSVTPNVLKAKPTPPKIRVTPAPVISVPTALVDTLVYHGSESRKEVALTFDDGPDIIYTPKILSILSQFNLRATFFNIGQHVAAYPQIARAVYAAGHTIGNHSWNHPLLTAMGPLQVLWEMQYTNQVIQQTIGVKPVLMRPPYGAINRMVHIQIENSGLLPIMWNVDSEDWKRQGVTTIVQTTLKETKNGSIILMHDGGGDRSQTVSALPIIIQDLEQRGYTIVPMQQLLNHSADVQTNPVEPATTPTAQPYVKSAGD</sequence>
<dbReference type="Proteomes" id="UP000287171">
    <property type="component" value="Unassembled WGS sequence"/>
</dbReference>
<dbReference type="GO" id="GO:0016810">
    <property type="term" value="F:hydrolase activity, acting on carbon-nitrogen (but not peptide) bonds"/>
    <property type="evidence" value="ECO:0007669"/>
    <property type="project" value="InterPro"/>
</dbReference>
<dbReference type="RefSeq" id="WP_126630833.1">
    <property type="nucleotide sequence ID" value="NZ_BIFT01000002.1"/>
</dbReference>
<name>A0A402BHA3_9CHLR</name>
<dbReference type="PROSITE" id="PS51677">
    <property type="entry name" value="NODB"/>
    <property type="match status" value="1"/>
</dbReference>
<dbReference type="GO" id="GO:0005975">
    <property type="term" value="P:carbohydrate metabolic process"/>
    <property type="evidence" value="ECO:0007669"/>
    <property type="project" value="InterPro"/>
</dbReference>
<keyword evidence="4" id="KW-0732">Signal</keyword>
<dbReference type="InterPro" id="IPR011330">
    <property type="entry name" value="Glyco_hydro/deAcase_b/a-brl"/>
</dbReference>
<proteinExistence type="predicted"/>
<organism evidence="6 7">
    <name type="scientific">Dictyobacter alpinus</name>
    <dbReference type="NCBI Taxonomy" id="2014873"/>
    <lineage>
        <taxon>Bacteria</taxon>
        <taxon>Bacillati</taxon>
        <taxon>Chloroflexota</taxon>
        <taxon>Ktedonobacteria</taxon>
        <taxon>Ktedonobacterales</taxon>
        <taxon>Dictyobacteraceae</taxon>
        <taxon>Dictyobacter</taxon>
    </lineage>
</organism>
<dbReference type="GO" id="GO:0016020">
    <property type="term" value="C:membrane"/>
    <property type="evidence" value="ECO:0007669"/>
    <property type="project" value="TreeGrafter"/>
</dbReference>
<evidence type="ECO:0000313" key="6">
    <source>
        <dbReference type="EMBL" id="GCE30791.1"/>
    </source>
</evidence>
<keyword evidence="2" id="KW-0378">Hydrolase</keyword>
<feature type="compositionally biased region" description="Polar residues" evidence="3">
    <location>
        <begin position="273"/>
        <end position="284"/>
    </location>
</feature>
<dbReference type="SUPFAM" id="SSF88713">
    <property type="entry name" value="Glycoside hydrolase/deacetylase"/>
    <property type="match status" value="1"/>
</dbReference>
<dbReference type="PROSITE" id="PS51257">
    <property type="entry name" value="PROKAR_LIPOPROTEIN"/>
    <property type="match status" value="1"/>
</dbReference>
<evidence type="ECO:0000256" key="4">
    <source>
        <dbReference type="SAM" id="SignalP"/>
    </source>
</evidence>
<feature type="domain" description="NodB homology" evidence="5">
    <location>
        <begin position="79"/>
        <end position="259"/>
    </location>
</feature>
<evidence type="ECO:0000256" key="2">
    <source>
        <dbReference type="ARBA" id="ARBA00022801"/>
    </source>
</evidence>
<reference evidence="7" key="1">
    <citation type="submission" date="2018-12" db="EMBL/GenBank/DDBJ databases">
        <title>Tengunoibacter tsumagoiensis gen. nov., sp. nov., Dictyobacter kobayashii sp. nov., D. alpinus sp. nov., and D. joshuensis sp. nov. and description of Dictyobacteraceae fam. nov. within the order Ktedonobacterales isolated from Tengu-no-mugimeshi.</title>
        <authorList>
            <person name="Wang C.M."/>
            <person name="Zheng Y."/>
            <person name="Sakai Y."/>
            <person name="Toyoda A."/>
            <person name="Minakuchi Y."/>
            <person name="Abe K."/>
            <person name="Yokota A."/>
            <person name="Yabe S."/>
        </authorList>
    </citation>
    <scope>NUCLEOTIDE SEQUENCE [LARGE SCALE GENOMIC DNA]</scope>
    <source>
        <strain evidence="7">Uno16</strain>
    </source>
</reference>
<evidence type="ECO:0000259" key="5">
    <source>
        <dbReference type="PROSITE" id="PS51677"/>
    </source>
</evidence>
<dbReference type="PANTHER" id="PTHR10587">
    <property type="entry name" value="GLYCOSYL TRANSFERASE-RELATED"/>
    <property type="match status" value="1"/>
</dbReference>
<dbReference type="CDD" id="cd10917">
    <property type="entry name" value="CE4_NodB_like_6s_7s"/>
    <property type="match status" value="1"/>
</dbReference>
<feature type="signal peptide" evidence="4">
    <location>
        <begin position="1"/>
        <end position="22"/>
    </location>
</feature>
<comment type="caution">
    <text evidence="6">The sequence shown here is derived from an EMBL/GenBank/DDBJ whole genome shotgun (WGS) entry which is preliminary data.</text>
</comment>
<evidence type="ECO:0000256" key="1">
    <source>
        <dbReference type="ARBA" id="ARBA00022723"/>
    </source>
</evidence>
<dbReference type="InterPro" id="IPR050248">
    <property type="entry name" value="Polysacc_deacetylase_ArnD"/>
</dbReference>
<dbReference type="InterPro" id="IPR002509">
    <property type="entry name" value="NODB_dom"/>
</dbReference>
<feature type="chain" id="PRO_5019009965" description="NodB homology domain-containing protein" evidence="4">
    <location>
        <begin position="23"/>
        <end position="293"/>
    </location>
</feature>
<feature type="region of interest" description="Disordered" evidence="3">
    <location>
        <begin position="273"/>
        <end position="293"/>
    </location>
</feature>
<dbReference type="Pfam" id="PF01522">
    <property type="entry name" value="Polysacc_deac_1"/>
    <property type="match status" value="1"/>
</dbReference>
<dbReference type="GO" id="GO:0046872">
    <property type="term" value="F:metal ion binding"/>
    <property type="evidence" value="ECO:0007669"/>
    <property type="project" value="UniProtKB-KW"/>
</dbReference>
<keyword evidence="1" id="KW-0479">Metal-binding</keyword>
<evidence type="ECO:0000313" key="7">
    <source>
        <dbReference type="Proteomes" id="UP000287171"/>
    </source>
</evidence>
<dbReference type="AlphaFoldDB" id="A0A402BHA3"/>
<dbReference type="EMBL" id="BIFT01000002">
    <property type="protein sequence ID" value="GCE30791.1"/>
    <property type="molecule type" value="Genomic_DNA"/>
</dbReference>
<evidence type="ECO:0000256" key="3">
    <source>
        <dbReference type="SAM" id="MobiDB-lite"/>
    </source>
</evidence>
<dbReference type="PANTHER" id="PTHR10587:SF133">
    <property type="entry name" value="CHITIN DEACETYLASE 1-RELATED"/>
    <property type="match status" value="1"/>
</dbReference>
<accession>A0A402BHA3</accession>
<protein>
    <recommendedName>
        <fullName evidence="5">NodB homology domain-containing protein</fullName>
    </recommendedName>
</protein>
<keyword evidence="7" id="KW-1185">Reference proteome</keyword>